<feature type="domain" description="HTH lysR-type" evidence="5">
    <location>
        <begin position="2"/>
        <end position="59"/>
    </location>
</feature>
<dbReference type="InterPro" id="IPR036390">
    <property type="entry name" value="WH_DNA-bd_sf"/>
</dbReference>
<dbReference type="SUPFAM" id="SSF53850">
    <property type="entry name" value="Periplasmic binding protein-like II"/>
    <property type="match status" value="1"/>
</dbReference>
<evidence type="ECO:0000256" key="2">
    <source>
        <dbReference type="ARBA" id="ARBA00023015"/>
    </source>
</evidence>
<proteinExistence type="inferred from homology"/>
<dbReference type="PROSITE" id="PS50931">
    <property type="entry name" value="HTH_LYSR"/>
    <property type="match status" value="1"/>
</dbReference>
<evidence type="ECO:0000256" key="1">
    <source>
        <dbReference type="ARBA" id="ARBA00009437"/>
    </source>
</evidence>
<keyword evidence="2" id="KW-0805">Transcription regulation</keyword>
<dbReference type="OrthoDB" id="4131546at2"/>
<dbReference type="EMBL" id="FNOK01000077">
    <property type="protein sequence ID" value="SDZ46853.1"/>
    <property type="molecule type" value="Genomic_DNA"/>
</dbReference>
<dbReference type="GO" id="GO:0003677">
    <property type="term" value="F:DNA binding"/>
    <property type="evidence" value="ECO:0007669"/>
    <property type="project" value="UniProtKB-KW"/>
</dbReference>
<dbReference type="GO" id="GO:0003700">
    <property type="term" value="F:DNA-binding transcription factor activity"/>
    <property type="evidence" value="ECO:0007669"/>
    <property type="project" value="InterPro"/>
</dbReference>
<dbReference type="STRING" id="418495.SAMN05216215_107716"/>
<reference evidence="7" key="1">
    <citation type="submission" date="2016-10" db="EMBL/GenBank/DDBJ databases">
        <authorList>
            <person name="Varghese N."/>
            <person name="Submissions S."/>
        </authorList>
    </citation>
    <scope>NUCLEOTIDE SEQUENCE [LARGE SCALE GENOMIC DNA]</scope>
    <source>
        <strain evidence="7">CGMCC 4.3530</strain>
    </source>
</reference>
<dbReference type="InterPro" id="IPR005119">
    <property type="entry name" value="LysR_subst-bd"/>
</dbReference>
<dbReference type="Proteomes" id="UP000199529">
    <property type="component" value="Unassembled WGS sequence"/>
</dbReference>
<keyword evidence="7" id="KW-1185">Reference proteome</keyword>
<name>A0A1H3T947_9PSEU</name>
<dbReference type="InterPro" id="IPR036388">
    <property type="entry name" value="WH-like_DNA-bd_sf"/>
</dbReference>
<dbReference type="PANTHER" id="PTHR30346:SF29">
    <property type="entry name" value="LYSR SUBSTRATE-BINDING"/>
    <property type="match status" value="1"/>
</dbReference>
<evidence type="ECO:0000313" key="7">
    <source>
        <dbReference type="Proteomes" id="UP000199529"/>
    </source>
</evidence>
<dbReference type="Gene3D" id="1.10.10.10">
    <property type="entry name" value="Winged helix-like DNA-binding domain superfamily/Winged helix DNA-binding domain"/>
    <property type="match status" value="1"/>
</dbReference>
<dbReference type="SUPFAM" id="SSF46785">
    <property type="entry name" value="Winged helix' DNA-binding domain"/>
    <property type="match status" value="1"/>
</dbReference>
<keyword evidence="3 6" id="KW-0238">DNA-binding</keyword>
<dbReference type="Gene3D" id="3.40.190.10">
    <property type="entry name" value="Periplasmic binding protein-like II"/>
    <property type="match status" value="2"/>
</dbReference>
<gene>
    <name evidence="6" type="ORF">SAMN05216215_107716</name>
</gene>
<evidence type="ECO:0000256" key="4">
    <source>
        <dbReference type="ARBA" id="ARBA00023163"/>
    </source>
</evidence>
<dbReference type="RefSeq" id="WP_093277751.1">
    <property type="nucleotide sequence ID" value="NZ_FNOK01000077.1"/>
</dbReference>
<sequence length="306" mass="34027">MFDLRRLRLLLELKHRGTISAVAAALNYSPSTISQQLSLLETEVGVELLEPIGRRVRLTPQAEILAAHTETVLRQLEAAEAEIARSLAELTGTVRIAAFQSVLLTLLPPALADLNADHPGLRVELFQAEPEVALPKMLVHDFDLVVAEEYPGHPLPRPAEVEYRELRLEHMRFALPPTDHEVDPGQVWELVAQRPWIAEPPGSASHQWIQELCRGAGFEPDIRYTTDDLLVHRRFVEHGHAVAVLPDLILSDDPSDAVLLDIPGGPHARRIVAAYRKDNAEHPAIMACQAALAVRRDNAEDPHQPR</sequence>
<comment type="similarity">
    <text evidence="1">Belongs to the LysR transcriptional regulatory family.</text>
</comment>
<evidence type="ECO:0000313" key="6">
    <source>
        <dbReference type="EMBL" id="SDZ46853.1"/>
    </source>
</evidence>
<evidence type="ECO:0000256" key="3">
    <source>
        <dbReference type="ARBA" id="ARBA00023125"/>
    </source>
</evidence>
<accession>A0A1H3T947</accession>
<dbReference type="AlphaFoldDB" id="A0A1H3T947"/>
<dbReference type="Pfam" id="PF03466">
    <property type="entry name" value="LysR_substrate"/>
    <property type="match status" value="1"/>
</dbReference>
<dbReference type="GO" id="GO:0032993">
    <property type="term" value="C:protein-DNA complex"/>
    <property type="evidence" value="ECO:0007669"/>
    <property type="project" value="TreeGrafter"/>
</dbReference>
<dbReference type="Pfam" id="PF00126">
    <property type="entry name" value="HTH_1"/>
    <property type="match status" value="1"/>
</dbReference>
<evidence type="ECO:0000259" key="5">
    <source>
        <dbReference type="PROSITE" id="PS50931"/>
    </source>
</evidence>
<dbReference type="PANTHER" id="PTHR30346">
    <property type="entry name" value="TRANSCRIPTIONAL DUAL REGULATOR HCAR-RELATED"/>
    <property type="match status" value="1"/>
</dbReference>
<organism evidence="6 7">
    <name type="scientific">Saccharopolyspora shandongensis</name>
    <dbReference type="NCBI Taxonomy" id="418495"/>
    <lineage>
        <taxon>Bacteria</taxon>
        <taxon>Bacillati</taxon>
        <taxon>Actinomycetota</taxon>
        <taxon>Actinomycetes</taxon>
        <taxon>Pseudonocardiales</taxon>
        <taxon>Pseudonocardiaceae</taxon>
        <taxon>Saccharopolyspora</taxon>
    </lineage>
</organism>
<dbReference type="InterPro" id="IPR000847">
    <property type="entry name" value="LysR_HTH_N"/>
</dbReference>
<keyword evidence="4" id="KW-0804">Transcription</keyword>
<protein>
    <submittedName>
        <fullName evidence="6">DNA-binding transcriptional regulator, LysR family</fullName>
    </submittedName>
</protein>